<evidence type="ECO:0000256" key="1">
    <source>
        <dbReference type="SAM" id="MobiDB-lite"/>
    </source>
</evidence>
<dbReference type="Proteomes" id="UP000480410">
    <property type="component" value="Unassembled WGS sequence"/>
</dbReference>
<comment type="caution">
    <text evidence="3">The sequence shown here is derived from an EMBL/GenBank/DDBJ whole genome shotgun (WGS) entry which is preliminary data.</text>
</comment>
<feature type="region of interest" description="Disordered" evidence="1">
    <location>
        <begin position="32"/>
        <end position="75"/>
    </location>
</feature>
<dbReference type="AlphaFoldDB" id="A0A6B3NMW6"/>
<accession>A0A6B3NMW6</accession>
<accession>A0A6M0CW25</accession>
<evidence type="ECO:0000313" key="3">
    <source>
        <dbReference type="EMBL" id="NER64555.1"/>
    </source>
</evidence>
<dbReference type="EMBL" id="JAAHBU010000156">
    <property type="protein sequence ID" value="NER64555.1"/>
    <property type="molecule type" value="Genomic_DNA"/>
</dbReference>
<proteinExistence type="predicted"/>
<evidence type="ECO:0000313" key="4">
    <source>
        <dbReference type="Proteomes" id="UP000480410"/>
    </source>
</evidence>
<gene>
    <name evidence="2" type="ORF">G3435_20785</name>
    <name evidence="3" type="ORF">G3436_12495</name>
</gene>
<feature type="compositionally biased region" description="Pro residues" evidence="1">
    <location>
        <begin position="41"/>
        <end position="60"/>
    </location>
</feature>
<evidence type="ECO:0000313" key="2">
    <source>
        <dbReference type="EMBL" id="NER61731.1"/>
    </source>
</evidence>
<feature type="compositionally biased region" description="Pro residues" evidence="1">
    <location>
        <begin position="66"/>
        <end position="75"/>
    </location>
</feature>
<dbReference type="EMBL" id="JAAHBV010000520">
    <property type="protein sequence ID" value="NER61731.1"/>
    <property type="molecule type" value="Genomic_DNA"/>
</dbReference>
<keyword evidence="5" id="KW-1185">Reference proteome</keyword>
<protein>
    <submittedName>
        <fullName evidence="3">Uncharacterized protein</fullName>
    </submittedName>
</protein>
<sequence>MKLDPTISAKLAVLQPNQIGLVAWSLLAHPPLMQAGGVPGQPDPDTPDTPQPGEHPPMEPGEPTLPDEPPPAPVA</sequence>
<dbReference type="Proteomes" id="UP000482634">
    <property type="component" value="Unassembled WGS sequence"/>
</dbReference>
<dbReference type="RefSeq" id="WP_163945326.1">
    <property type="nucleotide sequence ID" value="NZ_JAAHBU010000156.1"/>
</dbReference>
<name>A0A6B3NMW6_9PSED</name>
<evidence type="ECO:0000313" key="5">
    <source>
        <dbReference type="Proteomes" id="UP000482634"/>
    </source>
</evidence>
<organism evidence="3 5">
    <name type="scientific">Pseudomonas brassicae</name>
    <dbReference type="NCBI Taxonomy" id="2708063"/>
    <lineage>
        <taxon>Bacteria</taxon>
        <taxon>Pseudomonadati</taxon>
        <taxon>Pseudomonadota</taxon>
        <taxon>Gammaproteobacteria</taxon>
        <taxon>Pseudomonadales</taxon>
        <taxon>Pseudomonadaceae</taxon>
        <taxon>Pseudomonas</taxon>
    </lineage>
</organism>
<reference evidence="4 5" key="1">
    <citation type="submission" date="2020-02" db="EMBL/GenBank/DDBJ databases">
        <title>Broccoli isolated Pseudomonas sp.</title>
        <authorList>
            <person name="Fujikawa T."/>
            <person name="Sawada H."/>
        </authorList>
    </citation>
    <scope>NUCLEOTIDE SEQUENCE [LARGE SCALE GENOMIC DNA]</scope>
    <source>
        <strain evidence="3 5">MAFF212427</strain>
        <strain evidence="2 4">MAFF212428</strain>
    </source>
</reference>